<organism evidence="2 3">
    <name type="scientific">Pseudomonas mandelii JR-1</name>
    <dbReference type="NCBI Taxonomy" id="1147786"/>
    <lineage>
        <taxon>Bacteria</taxon>
        <taxon>Pseudomonadati</taxon>
        <taxon>Pseudomonadota</taxon>
        <taxon>Gammaproteobacteria</taxon>
        <taxon>Pseudomonadales</taxon>
        <taxon>Pseudomonadaceae</taxon>
        <taxon>Pseudomonas</taxon>
    </lineage>
</organism>
<proteinExistence type="predicted"/>
<reference evidence="2 3" key="1">
    <citation type="journal article" date="2012" name="J. Bacteriol.">
        <title>Genome sequence of cold-adapted Pseudomonas mandelii strain JR-1.</title>
        <authorList>
            <person name="Jang S.H."/>
            <person name="Kim J."/>
            <person name="Kim J."/>
            <person name="Hong S."/>
            <person name="Lee C."/>
        </authorList>
    </citation>
    <scope>NUCLEOTIDE SEQUENCE [LARGE SCALE GENOMIC DNA]</scope>
    <source>
        <strain evidence="2 3">JR-1</strain>
    </source>
</reference>
<gene>
    <name evidence="2" type="ORF">OU5_0134</name>
</gene>
<dbReference type="SUPFAM" id="SSF53720">
    <property type="entry name" value="ALDH-like"/>
    <property type="match status" value="1"/>
</dbReference>
<dbReference type="GO" id="GO:0016620">
    <property type="term" value="F:oxidoreductase activity, acting on the aldehyde or oxo group of donors, NAD or NADP as acceptor"/>
    <property type="evidence" value="ECO:0007669"/>
    <property type="project" value="InterPro"/>
</dbReference>
<evidence type="ECO:0000313" key="3">
    <source>
        <dbReference type="Proteomes" id="UP000026913"/>
    </source>
</evidence>
<sequence length="75" mass="8294">MDPSGIFQIHHRAGHHQEGSQAHPQLFEADAELLINNDELLQHEVFGPVVVVVAVNDRHQLQQALIFGGIHQGDS</sequence>
<dbReference type="HOGENOM" id="CLU_2668287_0_0_6"/>
<feature type="region of interest" description="Disordered" evidence="1">
    <location>
        <begin position="1"/>
        <end position="22"/>
    </location>
</feature>
<dbReference type="AlphaFoldDB" id="A0A024E4G7"/>
<dbReference type="Gene3D" id="3.40.309.10">
    <property type="entry name" value="Aldehyde Dehydrogenase, Chain A, domain 2"/>
    <property type="match status" value="1"/>
</dbReference>
<evidence type="ECO:0000313" key="2">
    <source>
        <dbReference type="EMBL" id="AHZ67213.1"/>
    </source>
</evidence>
<dbReference type="InterPro" id="IPR016163">
    <property type="entry name" value="Ald_DH_C"/>
</dbReference>
<evidence type="ECO:0000256" key="1">
    <source>
        <dbReference type="SAM" id="MobiDB-lite"/>
    </source>
</evidence>
<protein>
    <recommendedName>
        <fullName evidence="4">Aldehyde dehydrogenase domain-containing protein</fullName>
    </recommendedName>
</protein>
<dbReference type="KEGG" id="pman:OU5_0134"/>
<dbReference type="Proteomes" id="UP000026913">
    <property type="component" value="Chromosome"/>
</dbReference>
<dbReference type="EMBL" id="CP005960">
    <property type="protein sequence ID" value="AHZ67213.1"/>
    <property type="molecule type" value="Genomic_DNA"/>
</dbReference>
<dbReference type="InterPro" id="IPR016161">
    <property type="entry name" value="Ald_DH/histidinol_DH"/>
</dbReference>
<accession>A0A024E4G7</accession>
<name>A0A024E4G7_9PSED</name>
<evidence type="ECO:0008006" key="4">
    <source>
        <dbReference type="Google" id="ProtNLM"/>
    </source>
</evidence>